<sequence length="163" mass="18366">MPTPSFVLELRERLGHDLLLLIGATAIVIDDQDRILLHRRADDGHWATPGGIVEPGEQPAAALVREIEEETGVRIRVAELVSVVMEEPHTYPNDDRVQFLDLAFRCHPVSGTPRVNDDESLEVGWFAYADLPPMHERLMRRIDQARAGVSGWFDPDRTGPWTP</sequence>
<keyword evidence="3 4" id="KW-0378">Hydrolase</keyword>
<keyword evidence="7" id="KW-1185">Reference proteome</keyword>
<dbReference type="CDD" id="cd18879">
    <property type="entry name" value="NUDIX_Hydrolase"/>
    <property type="match status" value="1"/>
</dbReference>
<dbReference type="GO" id="GO:0016787">
    <property type="term" value="F:hydrolase activity"/>
    <property type="evidence" value="ECO:0007669"/>
    <property type="project" value="UniProtKB-KW"/>
</dbReference>
<organism evidence="6 7">
    <name type="scientific">Nocardiopsis ansamitocini</name>
    <dbReference type="NCBI Taxonomy" id="1670832"/>
    <lineage>
        <taxon>Bacteria</taxon>
        <taxon>Bacillati</taxon>
        <taxon>Actinomycetota</taxon>
        <taxon>Actinomycetes</taxon>
        <taxon>Streptosporangiales</taxon>
        <taxon>Nocardiopsidaceae</taxon>
        <taxon>Nocardiopsis</taxon>
    </lineage>
</organism>
<dbReference type="PANTHER" id="PTHR43046">
    <property type="entry name" value="GDP-MANNOSE MANNOSYL HYDROLASE"/>
    <property type="match status" value="1"/>
</dbReference>
<dbReference type="PANTHER" id="PTHR43046:SF16">
    <property type="entry name" value="ADP-RIBOSE PYROPHOSPHATASE YJHB-RELATED"/>
    <property type="match status" value="1"/>
</dbReference>
<dbReference type="InterPro" id="IPR020084">
    <property type="entry name" value="NUDIX_hydrolase_CS"/>
</dbReference>
<comment type="caution">
    <text evidence="6">The sequence shown here is derived from an EMBL/GenBank/DDBJ whole genome shotgun (WGS) entry which is preliminary data.</text>
</comment>
<proteinExistence type="inferred from homology"/>
<reference evidence="6" key="1">
    <citation type="submission" date="2023-02" db="EMBL/GenBank/DDBJ databases">
        <title>Nocardiopsis ansamitocini NBRC 112285.</title>
        <authorList>
            <person name="Ichikawa N."/>
            <person name="Sato H."/>
            <person name="Tonouchi N."/>
        </authorList>
    </citation>
    <scope>NUCLEOTIDE SEQUENCE</scope>
    <source>
        <strain evidence="6">NBRC 112285</strain>
    </source>
</reference>
<dbReference type="InterPro" id="IPR000086">
    <property type="entry name" value="NUDIX_hydrolase_dom"/>
</dbReference>
<dbReference type="Pfam" id="PF00293">
    <property type="entry name" value="NUDIX"/>
    <property type="match status" value="1"/>
</dbReference>
<accession>A0A9W6P7W7</accession>
<evidence type="ECO:0000256" key="2">
    <source>
        <dbReference type="ARBA" id="ARBA00005582"/>
    </source>
</evidence>
<dbReference type="PRINTS" id="PR00502">
    <property type="entry name" value="NUDIXFAMILY"/>
</dbReference>
<evidence type="ECO:0000256" key="3">
    <source>
        <dbReference type="ARBA" id="ARBA00022801"/>
    </source>
</evidence>
<dbReference type="SUPFAM" id="SSF55811">
    <property type="entry name" value="Nudix"/>
    <property type="match status" value="1"/>
</dbReference>
<dbReference type="PROSITE" id="PS00893">
    <property type="entry name" value="NUDIX_BOX"/>
    <property type="match status" value="1"/>
</dbReference>
<dbReference type="AlphaFoldDB" id="A0A9W6P7W7"/>
<dbReference type="Gene3D" id="3.90.79.10">
    <property type="entry name" value="Nucleoside Triphosphate Pyrophosphohydrolase"/>
    <property type="match status" value="1"/>
</dbReference>
<dbReference type="RefSeq" id="WP_285760618.1">
    <property type="nucleotide sequence ID" value="NZ_BSQG01000006.1"/>
</dbReference>
<gene>
    <name evidence="6" type="ORF">Nans01_34900</name>
</gene>
<feature type="domain" description="Nudix hydrolase" evidence="5">
    <location>
        <begin position="19"/>
        <end position="147"/>
    </location>
</feature>
<evidence type="ECO:0000313" key="7">
    <source>
        <dbReference type="Proteomes" id="UP001165092"/>
    </source>
</evidence>
<name>A0A9W6P7W7_9ACTN</name>
<dbReference type="InterPro" id="IPR015797">
    <property type="entry name" value="NUDIX_hydrolase-like_dom_sf"/>
</dbReference>
<comment type="similarity">
    <text evidence="2 4">Belongs to the Nudix hydrolase family.</text>
</comment>
<protein>
    <submittedName>
        <fullName evidence="6">NUDIX hydrolase</fullName>
    </submittedName>
</protein>
<evidence type="ECO:0000313" key="6">
    <source>
        <dbReference type="EMBL" id="GLU49139.1"/>
    </source>
</evidence>
<dbReference type="PROSITE" id="PS51462">
    <property type="entry name" value="NUDIX"/>
    <property type="match status" value="1"/>
</dbReference>
<evidence type="ECO:0000256" key="1">
    <source>
        <dbReference type="ARBA" id="ARBA00001946"/>
    </source>
</evidence>
<evidence type="ECO:0000256" key="4">
    <source>
        <dbReference type="RuleBase" id="RU003476"/>
    </source>
</evidence>
<dbReference type="Proteomes" id="UP001165092">
    <property type="component" value="Unassembled WGS sequence"/>
</dbReference>
<dbReference type="InterPro" id="IPR020476">
    <property type="entry name" value="Nudix_hydrolase"/>
</dbReference>
<dbReference type="EMBL" id="BSQG01000006">
    <property type="protein sequence ID" value="GLU49139.1"/>
    <property type="molecule type" value="Genomic_DNA"/>
</dbReference>
<evidence type="ECO:0000259" key="5">
    <source>
        <dbReference type="PROSITE" id="PS51462"/>
    </source>
</evidence>
<comment type="cofactor">
    <cofactor evidence="1">
        <name>Mg(2+)</name>
        <dbReference type="ChEBI" id="CHEBI:18420"/>
    </cofactor>
</comment>